<evidence type="ECO:0000313" key="3">
    <source>
        <dbReference type="EMBL" id="MCW1924981.1"/>
    </source>
</evidence>
<keyword evidence="1" id="KW-1133">Transmembrane helix</keyword>
<comment type="caution">
    <text evidence="3">The sequence shown here is derived from an EMBL/GenBank/DDBJ whole genome shotgun (WGS) entry which is preliminary data.</text>
</comment>
<evidence type="ECO:0000313" key="4">
    <source>
        <dbReference type="Proteomes" id="UP001320876"/>
    </source>
</evidence>
<keyword evidence="1" id="KW-0472">Membrane</keyword>
<protein>
    <submittedName>
        <fullName evidence="3">Uncharacterized protein</fullName>
    </submittedName>
</protein>
<feature type="transmembrane region" description="Helical" evidence="1">
    <location>
        <begin position="201"/>
        <end position="221"/>
    </location>
</feature>
<organism evidence="3 4">
    <name type="scientific">Luteolibacter arcticus</name>
    <dbReference type="NCBI Taxonomy" id="1581411"/>
    <lineage>
        <taxon>Bacteria</taxon>
        <taxon>Pseudomonadati</taxon>
        <taxon>Verrucomicrobiota</taxon>
        <taxon>Verrucomicrobiia</taxon>
        <taxon>Verrucomicrobiales</taxon>
        <taxon>Verrucomicrobiaceae</taxon>
        <taxon>Luteolibacter</taxon>
    </lineage>
</organism>
<sequence length="230" mass="24053">MPAFLQALCAALILLTGIASAHGGYESETEVRVFPDRMRIVVRTSLPFAWKILGNRAPAATDEAGQATAKPLLATAAASLFEVTAGGATLTPSKSDCVFEVHDLHDHAAFTLDFPRPAASPVAVKATFFPLLGELDTGTIAVFDQSASRFQRDVEPLLKTSISGEKPGITFDLGAPAASSPPAAPASSPPIPAQTPAARPFPLPIAVAIAFLIIGVIGFLWKRYHNRAGA</sequence>
<dbReference type="RefSeq" id="WP_264489089.1">
    <property type="nucleotide sequence ID" value="NZ_JAPDDT010000011.1"/>
</dbReference>
<feature type="signal peptide" evidence="2">
    <location>
        <begin position="1"/>
        <end position="21"/>
    </location>
</feature>
<name>A0ABT3GN84_9BACT</name>
<evidence type="ECO:0000256" key="2">
    <source>
        <dbReference type="SAM" id="SignalP"/>
    </source>
</evidence>
<evidence type="ECO:0000256" key="1">
    <source>
        <dbReference type="SAM" id="Phobius"/>
    </source>
</evidence>
<feature type="chain" id="PRO_5046663809" evidence="2">
    <location>
        <begin position="22"/>
        <end position="230"/>
    </location>
</feature>
<gene>
    <name evidence="3" type="ORF">OKA05_20630</name>
</gene>
<reference evidence="3 4" key="1">
    <citation type="submission" date="2022-10" db="EMBL/GenBank/DDBJ databases">
        <title>Luteolibacter arcticus strain CCTCC AB 2014275, whole genome shotgun sequencing project.</title>
        <authorList>
            <person name="Zhao G."/>
            <person name="Shen L."/>
        </authorList>
    </citation>
    <scope>NUCLEOTIDE SEQUENCE [LARGE SCALE GENOMIC DNA]</scope>
    <source>
        <strain evidence="3 4">CCTCC AB 2014275</strain>
    </source>
</reference>
<proteinExistence type="predicted"/>
<keyword evidence="4" id="KW-1185">Reference proteome</keyword>
<dbReference type="Proteomes" id="UP001320876">
    <property type="component" value="Unassembled WGS sequence"/>
</dbReference>
<accession>A0ABT3GN84</accession>
<keyword evidence="1" id="KW-0812">Transmembrane</keyword>
<dbReference type="EMBL" id="JAPDDT010000011">
    <property type="protein sequence ID" value="MCW1924981.1"/>
    <property type="molecule type" value="Genomic_DNA"/>
</dbReference>
<keyword evidence="2" id="KW-0732">Signal</keyword>